<evidence type="ECO:0000256" key="4">
    <source>
        <dbReference type="ARBA" id="ARBA00023315"/>
    </source>
</evidence>
<evidence type="ECO:0000256" key="1">
    <source>
        <dbReference type="ARBA" id="ARBA00010982"/>
    </source>
</evidence>
<feature type="active site" description="Proton acceptor" evidence="7">
    <location>
        <position position="347"/>
    </location>
</feature>
<evidence type="ECO:0000256" key="6">
    <source>
        <dbReference type="ARBA" id="ARBA00040529"/>
    </source>
</evidence>
<comment type="caution">
    <text evidence="11">The sequence shown here is derived from an EMBL/GenBank/DDBJ whole genome shotgun (WGS) entry which is preliminary data.</text>
</comment>
<dbReference type="InterPro" id="IPR020616">
    <property type="entry name" value="Thiolase_N"/>
</dbReference>
<dbReference type="Pfam" id="PF00108">
    <property type="entry name" value="Thiolase_N"/>
    <property type="match status" value="1"/>
</dbReference>
<protein>
    <recommendedName>
        <fullName evidence="6">Probable acetyl-CoA acetyltransferase</fullName>
        <ecNumber evidence="2">2.3.1.9</ecNumber>
    </recommendedName>
    <alternativeName>
        <fullName evidence="5">Acetoacetyl-CoA thiolase</fullName>
    </alternativeName>
</protein>
<dbReference type="Proteomes" id="UP000028730">
    <property type="component" value="Unassembled WGS sequence"/>
</dbReference>
<keyword evidence="12" id="KW-1185">Reference proteome</keyword>
<evidence type="ECO:0000256" key="2">
    <source>
        <dbReference type="ARBA" id="ARBA00012705"/>
    </source>
</evidence>
<feature type="active site" description="Acyl-thioester intermediate" evidence="7">
    <location>
        <position position="96"/>
    </location>
</feature>
<gene>
    <name evidence="11" type="ORF">BBOMB_0562</name>
</gene>
<dbReference type="InterPro" id="IPR020617">
    <property type="entry name" value="Thiolase_C"/>
</dbReference>
<dbReference type="InterPro" id="IPR020613">
    <property type="entry name" value="Thiolase_CS"/>
</dbReference>
<dbReference type="EC" id="2.3.1.9" evidence="2"/>
<dbReference type="PANTHER" id="PTHR18919">
    <property type="entry name" value="ACETYL-COA C-ACYLTRANSFERASE"/>
    <property type="match status" value="1"/>
</dbReference>
<evidence type="ECO:0000259" key="9">
    <source>
        <dbReference type="Pfam" id="PF00108"/>
    </source>
</evidence>
<dbReference type="PANTHER" id="PTHR18919:SF107">
    <property type="entry name" value="ACETYL-COA ACETYLTRANSFERASE, CYTOSOLIC"/>
    <property type="match status" value="1"/>
</dbReference>
<evidence type="ECO:0000313" key="11">
    <source>
        <dbReference type="EMBL" id="KFF31224.1"/>
    </source>
</evidence>
<dbReference type="PIRSF" id="PIRSF000429">
    <property type="entry name" value="Ac-CoA_Ac_transf"/>
    <property type="match status" value="1"/>
</dbReference>
<proteinExistence type="inferred from homology"/>
<evidence type="ECO:0000256" key="7">
    <source>
        <dbReference type="PIRSR" id="PIRSR000429-1"/>
    </source>
</evidence>
<organism evidence="11 12">
    <name type="scientific">Bifidobacterium bombi DSM 19703</name>
    <dbReference type="NCBI Taxonomy" id="1341695"/>
    <lineage>
        <taxon>Bacteria</taxon>
        <taxon>Bacillati</taxon>
        <taxon>Actinomycetota</taxon>
        <taxon>Actinomycetes</taxon>
        <taxon>Bifidobacteriales</taxon>
        <taxon>Bifidobacteriaceae</taxon>
        <taxon>Bifidobacterium</taxon>
    </lineage>
</organism>
<evidence type="ECO:0000313" key="12">
    <source>
        <dbReference type="Proteomes" id="UP000028730"/>
    </source>
</evidence>
<dbReference type="GO" id="GO:0003985">
    <property type="term" value="F:acetyl-CoA C-acetyltransferase activity"/>
    <property type="evidence" value="ECO:0007669"/>
    <property type="project" value="UniProtKB-EC"/>
</dbReference>
<sequence>MSLNGILASDDVVVVAAKRTAIGRFGGALSRLDSTRLATLLCQGVVRSCGVDPRVVDQVILGNVIAAGEGQNVARQVQLNAGFDMAGTAMSVNQVCGSGLKAVRLAQSALLMGDASVVVAGGVESMSNAPALARRTGKKSFDTTALDDSLFEDGLNDAFHGYPVGHTAENLAVRFHLNRAQIDEYALSSQQRAAQASESGCFDEEIIPVAGLHRDEAIRPDTTLEALESLKPVYDSDGTVTAGNASPISDGASVLILTTAARARELGMDALARITGYAESGYKPELMGYTPVLAVRRLLARSGQDIDDIDLFEVNEAFASQALVVRRELGIKPECYNVSGGAIALGHPLGASGARILTTLIHGLWRLGLRRGIAALCVGGGQAIAMEVECV</sequence>
<feature type="domain" description="Thiolase N-terminal" evidence="9">
    <location>
        <begin position="12"/>
        <end position="259"/>
    </location>
</feature>
<dbReference type="PROSITE" id="PS00737">
    <property type="entry name" value="THIOLASE_2"/>
    <property type="match status" value="1"/>
</dbReference>
<reference evidence="11 12" key="1">
    <citation type="journal article" date="2014" name="Appl. Environ. Microbiol.">
        <title>Genomic encyclopedia of type strains of the genus Bifidobacterium.</title>
        <authorList>
            <person name="Milani C."/>
            <person name="Lugli G.A."/>
            <person name="Duranti S."/>
            <person name="Turroni F."/>
            <person name="Bottacini F."/>
            <person name="Mangifesta M."/>
            <person name="Sanchez B."/>
            <person name="Viappiani A."/>
            <person name="Mancabelli L."/>
            <person name="Taminiau B."/>
            <person name="Delcenserie V."/>
            <person name="Barrangou R."/>
            <person name="Margolles A."/>
            <person name="van Sinderen D."/>
            <person name="Ventura M."/>
        </authorList>
    </citation>
    <scope>NUCLEOTIDE SEQUENCE [LARGE SCALE GENOMIC DNA]</scope>
    <source>
        <strain evidence="11 12">DSM 19703</strain>
    </source>
</reference>
<dbReference type="STRING" id="1341695.BBOMB_0562"/>
<dbReference type="EMBL" id="ATLK01000001">
    <property type="protein sequence ID" value="KFF31224.1"/>
    <property type="molecule type" value="Genomic_DNA"/>
</dbReference>
<dbReference type="NCBIfam" id="TIGR01930">
    <property type="entry name" value="AcCoA-C-Actrans"/>
    <property type="match status" value="1"/>
</dbReference>
<dbReference type="AlphaFoldDB" id="A0A080N629"/>
<dbReference type="PROSITE" id="PS00098">
    <property type="entry name" value="THIOLASE_1"/>
    <property type="match status" value="1"/>
</dbReference>
<dbReference type="SUPFAM" id="SSF53901">
    <property type="entry name" value="Thiolase-like"/>
    <property type="match status" value="2"/>
</dbReference>
<evidence type="ECO:0000256" key="8">
    <source>
        <dbReference type="RuleBase" id="RU003557"/>
    </source>
</evidence>
<feature type="active site" description="Proton acceptor" evidence="7">
    <location>
        <position position="377"/>
    </location>
</feature>
<dbReference type="FunFam" id="3.40.47.10:FF:000010">
    <property type="entry name" value="Acetyl-CoA acetyltransferase (Thiolase)"/>
    <property type="match status" value="1"/>
</dbReference>
<dbReference type="Gene3D" id="3.40.47.10">
    <property type="match status" value="2"/>
</dbReference>
<dbReference type="eggNOG" id="COG0183">
    <property type="taxonomic scope" value="Bacteria"/>
</dbReference>
<evidence type="ECO:0000256" key="3">
    <source>
        <dbReference type="ARBA" id="ARBA00022679"/>
    </source>
</evidence>
<dbReference type="InterPro" id="IPR016039">
    <property type="entry name" value="Thiolase-like"/>
</dbReference>
<evidence type="ECO:0000259" key="10">
    <source>
        <dbReference type="Pfam" id="PF02803"/>
    </source>
</evidence>
<evidence type="ECO:0000256" key="5">
    <source>
        <dbReference type="ARBA" id="ARBA00030755"/>
    </source>
</evidence>
<keyword evidence="3 8" id="KW-0808">Transferase</keyword>
<accession>A0A080N629</accession>
<dbReference type="PROSITE" id="PS00099">
    <property type="entry name" value="THIOLASE_3"/>
    <property type="match status" value="1"/>
</dbReference>
<feature type="domain" description="Thiolase C-terminal" evidence="10">
    <location>
        <begin position="270"/>
        <end position="389"/>
    </location>
</feature>
<keyword evidence="4 8" id="KW-0012">Acyltransferase</keyword>
<dbReference type="Pfam" id="PF02803">
    <property type="entry name" value="Thiolase_C"/>
    <property type="match status" value="1"/>
</dbReference>
<dbReference type="InterPro" id="IPR020610">
    <property type="entry name" value="Thiolase_AS"/>
</dbReference>
<comment type="similarity">
    <text evidence="1 8">Belongs to the thiolase-like superfamily. Thiolase family.</text>
</comment>
<name>A0A080N629_9BIFI</name>
<dbReference type="CDD" id="cd00751">
    <property type="entry name" value="thiolase"/>
    <property type="match status" value="1"/>
</dbReference>
<dbReference type="InterPro" id="IPR002155">
    <property type="entry name" value="Thiolase"/>
</dbReference>
<dbReference type="InterPro" id="IPR020615">
    <property type="entry name" value="Thiolase_acyl_enz_int_AS"/>
</dbReference>